<dbReference type="AlphaFoldDB" id="A0A9D1TDA5"/>
<evidence type="ECO:0000313" key="2">
    <source>
        <dbReference type="EMBL" id="HIV27973.1"/>
    </source>
</evidence>
<reference evidence="2" key="2">
    <citation type="journal article" date="2021" name="PeerJ">
        <title>Extensive microbial diversity within the chicken gut microbiome revealed by metagenomics and culture.</title>
        <authorList>
            <person name="Gilroy R."/>
            <person name="Ravi A."/>
            <person name="Getino M."/>
            <person name="Pursley I."/>
            <person name="Horton D.L."/>
            <person name="Alikhan N.F."/>
            <person name="Baker D."/>
            <person name="Gharbi K."/>
            <person name="Hall N."/>
            <person name="Watson M."/>
            <person name="Adriaenssens E.M."/>
            <person name="Foster-Nyarko E."/>
            <person name="Jarju S."/>
            <person name="Secka A."/>
            <person name="Antonio M."/>
            <person name="Oren A."/>
            <person name="Chaudhuri R.R."/>
            <person name="La Ragione R."/>
            <person name="Hildebrand F."/>
            <person name="Pallen M.J."/>
        </authorList>
    </citation>
    <scope>NUCLEOTIDE SEQUENCE</scope>
    <source>
        <strain evidence="2">CHK183-6373</strain>
    </source>
</reference>
<gene>
    <name evidence="2" type="ORF">IAA64_08390</name>
</gene>
<feature type="domain" description="Glycosyltransferase 2-like" evidence="1">
    <location>
        <begin position="5"/>
        <end position="127"/>
    </location>
</feature>
<sequence length="228" mass="25831">MATAVVIPAYKPDESLLDLLRALRERTFIDNLVVVDDGSGPQYESIFAQAAQLCTLKRHAQNRGKGAAIRTGLEALGRAYNVVTADCDGQHTPSDIEKIARAIDGALVLGVRRKREMPLRSKMGNTLTCLTFALVSHRWISDTQTGLRGIPQSFLEVCRQLEGDRYEYEMHMLLEACRRGLPIREVEIETVYIDNNRGSHFHTLRDGKRIYRLLLGWKKKLRAEKKKP</sequence>
<dbReference type="EMBL" id="DVOT01000148">
    <property type="protein sequence ID" value="HIV27973.1"/>
    <property type="molecule type" value="Genomic_DNA"/>
</dbReference>
<name>A0A9D1TDA5_9FIRM</name>
<protein>
    <submittedName>
        <fullName evidence="2">Glycosyltransferase family 2 protein</fullName>
    </submittedName>
</protein>
<dbReference type="InterPro" id="IPR001173">
    <property type="entry name" value="Glyco_trans_2-like"/>
</dbReference>
<dbReference type="CDD" id="cd04179">
    <property type="entry name" value="DPM_DPG-synthase_like"/>
    <property type="match status" value="1"/>
</dbReference>
<dbReference type="Gene3D" id="3.90.550.10">
    <property type="entry name" value="Spore Coat Polysaccharide Biosynthesis Protein SpsA, Chain A"/>
    <property type="match status" value="1"/>
</dbReference>
<evidence type="ECO:0000313" key="3">
    <source>
        <dbReference type="Proteomes" id="UP000886884"/>
    </source>
</evidence>
<dbReference type="SUPFAM" id="SSF53448">
    <property type="entry name" value="Nucleotide-diphospho-sugar transferases"/>
    <property type="match status" value="1"/>
</dbReference>
<dbReference type="InterPro" id="IPR029044">
    <property type="entry name" value="Nucleotide-diphossugar_trans"/>
</dbReference>
<comment type="caution">
    <text evidence="2">The sequence shown here is derived from an EMBL/GenBank/DDBJ whole genome shotgun (WGS) entry which is preliminary data.</text>
</comment>
<reference evidence="2" key="1">
    <citation type="submission" date="2020-10" db="EMBL/GenBank/DDBJ databases">
        <authorList>
            <person name="Gilroy R."/>
        </authorList>
    </citation>
    <scope>NUCLEOTIDE SEQUENCE</scope>
    <source>
        <strain evidence="2">CHK183-6373</strain>
    </source>
</reference>
<dbReference type="PANTHER" id="PTHR48090:SF7">
    <property type="entry name" value="RFBJ PROTEIN"/>
    <property type="match status" value="1"/>
</dbReference>
<dbReference type="InterPro" id="IPR050256">
    <property type="entry name" value="Glycosyltransferase_2"/>
</dbReference>
<dbReference type="Pfam" id="PF00535">
    <property type="entry name" value="Glycos_transf_2"/>
    <property type="match status" value="1"/>
</dbReference>
<proteinExistence type="predicted"/>
<organism evidence="2 3">
    <name type="scientific">Candidatus Ornithocaccomicrobium faecavium</name>
    <dbReference type="NCBI Taxonomy" id="2840890"/>
    <lineage>
        <taxon>Bacteria</taxon>
        <taxon>Bacillati</taxon>
        <taxon>Bacillota</taxon>
        <taxon>Clostridia</taxon>
        <taxon>Candidatus Ornithocaccomicrobium</taxon>
    </lineage>
</organism>
<dbReference type="PANTHER" id="PTHR48090">
    <property type="entry name" value="UNDECAPRENYL-PHOSPHATE 4-DEOXY-4-FORMAMIDO-L-ARABINOSE TRANSFERASE-RELATED"/>
    <property type="match status" value="1"/>
</dbReference>
<dbReference type="Proteomes" id="UP000886884">
    <property type="component" value="Unassembled WGS sequence"/>
</dbReference>
<evidence type="ECO:0000259" key="1">
    <source>
        <dbReference type="Pfam" id="PF00535"/>
    </source>
</evidence>
<accession>A0A9D1TDA5</accession>